<name>A0A178TI13_9BACL</name>
<sequence>MGKGKWIALAGIALLLANNKTRQVIKETCREWMDSVEQVKETVHQTRQHVDEMMNDLQFIVNKLSEVKETTPQVMEWIEELIRKRSSWKRGGVGDDC</sequence>
<evidence type="ECO:0000256" key="1">
    <source>
        <dbReference type="SAM" id="Coils"/>
    </source>
</evidence>
<dbReference type="EMBL" id="LUCQ01000059">
    <property type="protein sequence ID" value="OAO80993.1"/>
    <property type="molecule type" value="Genomic_DNA"/>
</dbReference>
<evidence type="ECO:0000313" key="2">
    <source>
        <dbReference type="EMBL" id="OAO80993.1"/>
    </source>
</evidence>
<dbReference type="Proteomes" id="UP000078336">
    <property type="component" value="Unassembled WGS sequence"/>
</dbReference>
<dbReference type="RefSeq" id="WP_004888860.1">
    <property type="nucleotide sequence ID" value="NZ_CP021838.1"/>
</dbReference>
<organism evidence="2 4">
    <name type="scientific">Anoxybacillus flavithermus</name>
    <dbReference type="NCBI Taxonomy" id="33934"/>
    <lineage>
        <taxon>Bacteria</taxon>
        <taxon>Bacillati</taxon>
        <taxon>Bacillota</taxon>
        <taxon>Bacilli</taxon>
        <taxon>Bacillales</taxon>
        <taxon>Anoxybacillaceae</taxon>
        <taxon>Anoxybacillus</taxon>
    </lineage>
</organism>
<reference evidence="3 5" key="2">
    <citation type="submission" date="2019-01" db="EMBL/GenBank/DDBJ databases">
        <title>Anoxybacillus flavithermus in powdered infant formula.</title>
        <authorList>
            <person name="Rhee M.S."/>
            <person name="Choi I.-G."/>
            <person name="Cho T.J."/>
            <person name="Park B."/>
        </authorList>
    </citation>
    <scope>NUCLEOTIDE SEQUENCE [LARGE SCALE GENOMIC DNA]</scope>
    <source>
        <strain evidence="3 5">FHS-PPAM212</strain>
    </source>
</reference>
<keyword evidence="4" id="KW-1185">Reference proteome</keyword>
<dbReference type="AlphaFoldDB" id="A0A178TI13"/>
<dbReference type="EMBL" id="SBBW01000039">
    <property type="protein sequence ID" value="RWU11978.1"/>
    <property type="molecule type" value="Genomic_DNA"/>
</dbReference>
<protein>
    <submittedName>
        <fullName evidence="3">Glycine/betaine ABC transporter substrate-binding protein</fullName>
    </submittedName>
</protein>
<evidence type="ECO:0000313" key="3">
    <source>
        <dbReference type="EMBL" id="RWU11978.1"/>
    </source>
</evidence>
<dbReference type="PATRIC" id="fig|33934.6.peg.1681"/>
<comment type="caution">
    <text evidence="2">The sequence shown here is derived from an EMBL/GenBank/DDBJ whole genome shotgun (WGS) entry which is preliminary data.</text>
</comment>
<evidence type="ECO:0000313" key="4">
    <source>
        <dbReference type="Proteomes" id="UP000078336"/>
    </source>
</evidence>
<proteinExistence type="predicted"/>
<reference evidence="2 4" key="1">
    <citation type="submission" date="2016-03" db="EMBL/GenBank/DDBJ databases">
        <title>Spore heat resistance.</title>
        <authorList>
            <person name="Boekhorst J."/>
            <person name="Berendsen E.M."/>
            <person name="Wells-Bennik M.H."/>
            <person name="Kuipers O.P."/>
        </authorList>
    </citation>
    <scope>NUCLEOTIDE SEQUENCE [LARGE SCALE GENOMIC DNA]</scope>
    <source>
        <strain evidence="2 4">AF16</strain>
    </source>
</reference>
<dbReference type="Proteomes" id="UP000286434">
    <property type="component" value="Unassembled WGS sequence"/>
</dbReference>
<feature type="coiled-coil region" evidence="1">
    <location>
        <begin position="36"/>
        <end position="70"/>
    </location>
</feature>
<keyword evidence="1" id="KW-0175">Coiled coil</keyword>
<accession>A0A178TI13</accession>
<evidence type="ECO:0000313" key="5">
    <source>
        <dbReference type="Proteomes" id="UP000286434"/>
    </source>
</evidence>
<gene>
    <name evidence="3" type="ORF">EA138_09750</name>
    <name evidence="2" type="ORF">TAF16_0827</name>
</gene>
<dbReference type="OrthoDB" id="2697308at2"/>